<comment type="caution">
    <text evidence="1">The sequence shown here is derived from an EMBL/GenBank/DDBJ whole genome shotgun (WGS) entry which is preliminary data.</text>
</comment>
<reference evidence="2" key="1">
    <citation type="journal article" date="2019" name="Int. J. Syst. Evol. Microbiol.">
        <title>The Global Catalogue of Microorganisms (GCM) 10K type strain sequencing project: providing services to taxonomists for standard genome sequencing and annotation.</title>
        <authorList>
            <consortium name="The Broad Institute Genomics Platform"/>
            <consortium name="The Broad Institute Genome Sequencing Center for Infectious Disease"/>
            <person name="Wu L."/>
            <person name="Ma J."/>
        </authorList>
    </citation>
    <scope>NUCLEOTIDE SEQUENCE [LARGE SCALE GENOMIC DNA]</scope>
    <source>
        <strain evidence="2">JCM 16904</strain>
    </source>
</reference>
<sequence>MSQYFQVGDQVLWNPSNGVAGLFMRSAEALAPEAGLPTGLGPMESDECEVDLAVFAAFVSALIERYERSNHPILHSLMEGFIATALVLVERGGAELPVPDVNDAGWRDVQVNGYSARPPGGQVRDVERWAALSGQHARAMPQ</sequence>
<keyword evidence="2" id="KW-1185">Reference proteome</keyword>
<accession>A0ABP7BBZ1</accession>
<name>A0ABP7BBZ1_9ACTN</name>
<gene>
    <name evidence="1" type="ORF">GCM10022224_017180</name>
</gene>
<dbReference type="EMBL" id="BAAAZP010000027">
    <property type="protein sequence ID" value="GAA3654733.1"/>
    <property type="molecule type" value="Genomic_DNA"/>
</dbReference>
<dbReference type="InterPro" id="IPR045732">
    <property type="entry name" value="DUF6086"/>
</dbReference>
<dbReference type="Pfam" id="PF19564">
    <property type="entry name" value="DUF6086"/>
    <property type="match status" value="1"/>
</dbReference>
<evidence type="ECO:0000313" key="2">
    <source>
        <dbReference type="Proteomes" id="UP001500902"/>
    </source>
</evidence>
<proteinExistence type="predicted"/>
<evidence type="ECO:0000313" key="1">
    <source>
        <dbReference type="EMBL" id="GAA3654733.1"/>
    </source>
</evidence>
<dbReference type="Proteomes" id="UP001500902">
    <property type="component" value="Unassembled WGS sequence"/>
</dbReference>
<protein>
    <submittedName>
        <fullName evidence="1">DUF6086 family protein</fullName>
    </submittedName>
</protein>
<dbReference type="RefSeq" id="WP_344874761.1">
    <property type="nucleotide sequence ID" value="NZ_BAAAZP010000027.1"/>
</dbReference>
<organism evidence="1 2">
    <name type="scientific">Nonomuraea antimicrobica</name>
    <dbReference type="NCBI Taxonomy" id="561173"/>
    <lineage>
        <taxon>Bacteria</taxon>
        <taxon>Bacillati</taxon>
        <taxon>Actinomycetota</taxon>
        <taxon>Actinomycetes</taxon>
        <taxon>Streptosporangiales</taxon>
        <taxon>Streptosporangiaceae</taxon>
        <taxon>Nonomuraea</taxon>
    </lineage>
</organism>